<organism evidence="3 4">
    <name type="scientific">Morchella conica CCBAS932</name>
    <dbReference type="NCBI Taxonomy" id="1392247"/>
    <lineage>
        <taxon>Eukaryota</taxon>
        <taxon>Fungi</taxon>
        <taxon>Dikarya</taxon>
        <taxon>Ascomycota</taxon>
        <taxon>Pezizomycotina</taxon>
        <taxon>Pezizomycetes</taxon>
        <taxon>Pezizales</taxon>
        <taxon>Morchellaceae</taxon>
        <taxon>Morchella</taxon>
    </lineage>
</organism>
<evidence type="ECO:0000313" key="3">
    <source>
        <dbReference type="EMBL" id="RPB10853.1"/>
    </source>
</evidence>
<dbReference type="PANTHER" id="PTHR13384">
    <property type="entry name" value="G PATCH DOMAIN-CONTAINING PROTEIN 1"/>
    <property type="match status" value="1"/>
</dbReference>
<dbReference type="InterPro" id="IPR000467">
    <property type="entry name" value="G_patch_dom"/>
</dbReference>
<dbReference type="STRING" id="1392247.A0A3N4KJW5"/>
<dbReference type="AlphaFoldDB" id="A0A3N4KJW5"/>
<dbReference type="Pfam" id="PF01585">
    <property type="entry name" value="G-patch"/>
    <property type="match status" value="1"/>
</dbReference>
<feature type="region of interest" description="Disordered" evidence="1">
    <location>
        <begin position="645"/>
        <end position="678"/>
    </location>
</feature>
<dbReference type="Pfam" id="PF26093">
    <property type="entry name" value="HTH_TGH"/>
    <property type="match status" value="1"/>
</dbReference>
<dbReference type="InterPro" id="IPR011666">
    <property type="entry name" value="DUF1604"/>
</dbReference>
<proteinExistence type="predicted"/>
<dbReference type="PANTHER" id="PTHR13384:SF19">
    <property type="entry name" value="G PATCH DOMAIN-CONTAINING PROTEIN 1"/>
    <property type="match status" value="1"/>
</dbReference>
<evidence type="ECO:0000259" key="2">
    <source>
        <dbReference type="PROSITE" id="PS50174"/>
    </source>
</evidence>
<dbReference type="GO" id="GO:0006397">
    <property type="term" value="P:mRNA processing"/>
    <property type="evidence" value="ECO:0007669"/>
    <property type="project" value="InterPro"/>
</dbReference>
<feature type="region of interest" description="Disordered" evidence="1">
    <location>
        <begin position="538"/>
        <end position="572"/>
    </location>
</feature>
<name>A0A3N4KJW5_9PEZI</name>
<feature type="region of interest" description="Disordered" evidence="1">
    <location>
        <begin position="606"/>
        <end position="628"/>
    </location>
</feature>
<dbReference type="PROSITE" id="PS50174">
    <property type="entry name" value="G_PATCH"/>
    <property type="match status" value="1"/>
</dbReference>
<feature type="domain" description="G-patch" evidence="2">
    <location>
        <begin position="153"/>
        <end position="173"/>
    </location>
</feature>
<accession>A0A3N4KJW5</accession>
<feature type="compositionally biased region" description="Polar residues" evidence="1">
    <location>
        <begin position="538"/>
        <end position="554"/>
    </location>
</feature>
<gene>
    <name evidence="3" type="ORF">P167DRAFT_490406</name>
</gene>
<keyword evidence="4" id="KW-1185">Reference proteome</keyword>
<dbReference type="Proteomes" id="UP000277580">
    <property type="component" value="Unassembled WGS sequence"/>
</dbReference>
<dbReference type="Pfam" id="PF07713">
    <property type="entry name" value="DUF1604"/>
    <property type="match status" value="1"/>
</dbReference>
<evidence type="ECO:0000256" key="1">
    <source>
        <dbReference type="SAM" id="MobiDB-lite"/>
    </source>
</evidence>
<protein>
    <submittedName>
        <fullName evidence="3">DUF1604-domain-containing protein</fullName>
    </submittedName>
</protein>
<dbReference type="OrthoDB" id="20507at2759"/>
<sequence length="694" mass="76117">MSLKRNRDSLETAGNQQKDYPFVFYGTALPLYDPETRDDGSYVPLWKQEVTDERGRKRLHGAFTGGFSAGYFNTVGSKEGWTPATFKSSRAARAQATPARPEDFMDAEDLAEAAEAQKLETNQNFTGLGSTRDDLARRGEQITLMDLLTPAVQDTIGVKLLKKMGWKEGQGIGPKVRRKVQISDEDKNDDTTDGDCYLLAPKNSTLVKFNKKSDMKGMGYVGEGCLGEQSGEQTEESILNQLSGTKFKKHTTRGGFGVGVLNDDGEDDDDPYEIRPKTAYNRIIAGEKSKKSAKTPIKKPTKHVFISKKSIKAKSSINLRKCHDGRVPLDGFVLSLSPAQLQDGWYLPPEVPSHWAPSGPDASQKKDHQSQLTVQTILARKGPETEVKLDPRTRGSLLGETPLSGKSVFDFMTPAARDRIASVTGNKNLPQALSEAPSSTFPSSGPSSLADLVPKLDPAVALGAIRGGFMPYADDPDKRTRYRTFLEVQAGLKEGLPGRKYGMNTQDWIKELDEFMGAARIFKPLTGMIANRFTSATSNTSNSHVNTAVSTSTDLDIPIRRPQPSPEEPAETAAKMSMYGPITRSIVEFFPTRLLCKRFNVKPPIHMQQTGGNGENGAGSWEPTHGPSRELVSKAQMTEMMREARGDQNYTLPEAKNAMPTVDTETNEALESERAGDDVFKAIFGDDNANDVDE</sequence>
<evidence type="ECO:0000313" key="4">
    <source>
        <dbReference type="Proteomes" id="UP000277580"/>
    </source>
</evidence>
<dbReference type="GO" id="GO:0005634">
    <property type="term" value="C:nucleus"/>
    <property type="evidence" value="ECO:0007669"/>
    <property type="project" value="TreeGrafter"/>
</dbReference>
<dbReference type="EMBL" id="ML119140">
    <property type="protein sequence ID" value="RPB10853.1"/>
    <property type="molecule type" value="Genomic_DNA"/>
</dbReference>
<reference evidence="3 4" key="1">
    <citation type="journal article" date="2018" name="Nat. Ecol. Evol.">
        <title>Pezizomycetes genomes reveal the molecular basis of ectomycorrhizal truffle lifestyle.</title>
        <authorList>
            <person name="Murat C."/>
            <person name="Payen T."/>
            <person name="Noel B."/>
            <person name="Kuo A."/>
            <person name="Morin E."/>
            <person name="Chen J."/>
            <person name="Kohler A."/>
            <person name="Krizsan K."/>
            <person name="Balestrini R."/>
            <person name="Da Silva C."/>
            <person name="Montanini B."/>
            <person name="Hainaut M."/>
            <person name="Levati E."/>
            <person name="Barry K.W."/>
            <person name="Belfiori B."/>
            <person name="Cichocki N."/>
            <person name="Clum A."/>
            <person name="Dockter R.B."/>
            <person name="Fauchery L."/>
            <person name="Guy J."/>
            <person name="Iotti M."/>
            <person name="Le Tacon F."/>
            <person name="Lindquist E.A."/>
            <person name="Lipzen A."/>
            <person name="Malagnac F."/>
            <person name="Mello A."/>
            <person name="Molinier V."/>
            <person name="Miyauchi S."/>
            <person name="Poulain J."/>
            <person name="Riccioni C."/>
            <person name="Rubini A."/>
            <person name="Sitrit Y."/>
            <person name="Splivallo R."/>
            <person name="Traeger S."/>
            <person name="Wang M."/>
            <person name="Zifcakova L."/>
            <person name="Wipf D."/>
            <person name="Zambonelli A."/>
            <person name="Paolocci F."/>
            <person name="Nowrousian M."/>
            <person name="Ottonello S."/>
            <person name="Baldrian P."/>
            <person name="Spatafora J.W."/>
            <person name="Henrissat B."/>
            <person name="Nagy L.G."/>
            <person name="Aury J.M."/>
            <person name="Wincker P."/>
            <person name="Grigoriev I.V."/>
            <person name="Bonfante P."/>
            <person name="Martin F.M."/>
        </authorList>
    </citation>
    <scope>NUCLEOTIDE SEQUENCE [LARGE SCALE GENOMIC DNA]</scope>
    <source>
        <strain evidence="3 4">CCBAS932</strain>
    </source>
</reference>
<dbReference type="InParanoid" id="A0A3N4KJW5"/>
<dbReference type="GO" id="GO:0003723">
    <property type="term" value="F:RNA binding"/>
    <property type="evidence" value="ECO:0007669"/>
    <property type="project" value="TreeGrafter"/>
</dbReference>